<dbReference type="RefSeq" id="WP_390235148.1">
    <property type="nucleotide sequence ID" value="NZ_JBHSWI010000001.1"/>
</dbReference>
<keyword evidence="1 6" id="KW-0808">Transferase</keyword>
<dbReference type="InterPro" id="IPR006204">
    <property type="entry name" value="GHMP_kinase_N_dom"/>
</dbReference>
<dbReference type="EMBL" id="JBHSWI010000001">
    <property type="protein sequence ID" value="MFC6646130.1"/>
    <property type="molecule type" value="Genomic_DNA"/>
</dbReference>
<keyword evidence="3 6" id="KW-0418">Kinase</keyword>
<feature type="domain" description="GHMP kinase N-terminal" evidence="5">
    <location>
        <begin position="74"/>
        <end position="152"/>
    </location>
</feature>
<evidence type="ECO:0000256" key="4">
    <source>
        <dbReference type="ARBA" id="ARBA00022840"/>
    </source>
</evidence>
<keyword evidence="2" id="KW-0547">Nucleotide-binding</keyword>
<dbReference type="Gene3D" id="3.30.230.10">
    <property type="match status" value="1"/>
</dbReference>
<accession>A0ABW1ZCJ8</accession>
<dbReference type="Pfam" id="PF00288">
    <property type="entry name" value="GHMP_kinases_N"/>
    <property type="match status" value="1"/>
</dbReference>
<evidence type="ECO:0000256" key="1">
    <source>
        <dbReference type="ARBA" id="ARBA00022679"/>
    </source>
</evidence>
<dbReference type="GO" id="GO:0050515">
    <property type="term" value="F:4-(cytidine 5'-diphospho)-2-C-methyl-D-erythritol kinase activity"/>
    <property type="evidence" value="ECO:0007669"/>
    <property type="project" value="UniProtKB-EC"/>
</dbReference>
<name>A0ABW1ZCJ8_9BACT</name>
<dbReference type="Proteomes" id="UP001596391">
    <property type="component" value="Unassembled WGS sequence"/>
</dbReference>
<dbReference type="InterPro" id="IPR020568">
    <property type="entry name" value="Ribosomal_Su5_D2-typ_SF"/>
</dbReference>
<evidence type="ECO:0000256" key="3">
    <source>
        <dbReference type="ARBA" id="ARBA00022777"/>
    </source>
</evidence>
<proteinExistence type="predicted"/>
<keyword evidence="7" id="KW-1185">Reference proteome</keyword>
<keyword evidence="4" id="KW-0067">ATP-binding</keyword>
<dbReference type="InterPro" id="IPR014721">
    <property type="entry name" value="Ribsml_uS5_D2-typ_fold_subgr"/>
</dbReference>
<evidence type="ECO:0000256" key="2">
    <source>
        <dbReference type="ARBA" id="ARBA00022741"/>
    </source>
</evidence>
<dbReference type="PANTHER" id="PTHR43527">
    <property type="entry name" value="4-DIPHOSPHOCYTIDYL-2-C-METHYL-D-ERYTHRITOL KINASE, CHLOROPLASTIC"/>
    <property type="match status" value="1"/>
</dbReference>
<organism evidence="6 7">
    <name type="scientific">Granulicella cerasi</name>
    <dbReference type="NCBI Taxonomy" id="741063"/>
    <lineage>
        <taxon>Bacteria</taxon>
        <taxon>Pseudomonadati</taxon>
        <taxon>Acidobacteriota</taxon>
        <taxon>Terriglobia</taxon>
        <taxon>Terriglobales</taxon>
        <taxon>Acidobacteriaceae</taxon>
        <taxon>Granulicella</taxon>
    </lineage>
</organism>
<dbReference type="EC" id="2.7.1.148" evidence="6"/>
<reference evidence="7" key="1">
    <citation type="journal article" date="2019" name="Int. J. Syst. Evol. Microbiol.">
        <title>The Global Catalogue of Microorganisms (GCM) 10K type strain sequencing project: providing services to taxonomists for standard genome sequencing and annotation.</title>
        <authorList>
            <consortium name="The Broad Institute Genomics Platform"/>
            <consortium name="The Broad Institute Genome Sequencing Center for Infectious Disease"/>
            <person name="Wu L."/>
            <person name="Ma J."/>
        </authorList>
    </citation>
    <scope>NUCLEOTIDE SEQUENCE [LARGE SCALE GENOMIC DNA]</scope>
    <source>
        <strain evidence="7">CGMCC 1.16026</strain>
    </source>
</reference>
<evidence type="ECO:0000313" key="6">
    <source>
        <dbReference type="EMBL" id="MFC6646130.1"/>
    </source>
</evidence>
<protein>
    <submittedName>
        <fullName evidence="6">4-(Cytidine 5'-diphospho)-2-C-methyl-D-erythritol kinase</fullName>
        <ecNumber evidence="6">2.7.1.148</ecNumber>
    </submittedName>
</protein>
<sequence>MSTRVRSFSKINLGLRVGPPQVGTGFHALRTCYQTLAACDFITVSAKAASTTKITLAANHPGVPRTETGDAEKNTAYRLVALALESLGVTAEVHIELDKRMPVQGGLGAGSANAAAALIALERELGQSLSWDDRLRLAADVGSDVPMFLVGGTMLGVNRGEEVYPLPDLPETPCVLAIPDVGVSTKLAFEAIDEEYARAAGARGQAQGAGPRRRVPLRRKIWRFLGRLQVLEAPRHPLNPGPWNLDP</sequence>
<gene>
    <name evidence="6" type="ORF">ACFQBQ_11160</name>
</gene>
<comment type="caution">
    <text evidence="6">The sequence shown here is derived from an EMBL/GenBank/DDBJ whole genome shotgun (WGS) entry which is preliminary data.</text>
</comment>
<evidence type="ECO:0000259" key="5">
    <source>
        <dbReference type="Pfam" id="PF00288"/>
    </source>
</evidence>
<evidence type="ECO:0000313" key="7">
    <source>
        <dbReference type="Proteomes" id="UP001596391"/>
    </source>
</evidence>
<dbReference type="SUPFAM" id="SSF54211">
    <property type="entry name" value="Ribosomal protein S5 domain 2-like"/>
    <property type="match status" value="1"/>
</dbReference>
<dbReference type="PANTHER" id="PTHR43527:SF2">
    <property type="entry name" value="4-DIPHOSPHOCYTIDYL-2-C-METHYL-D-ERYTHRITOL KINASE, CHLOROPLASTIC"/>
    <property type="match status" value="1"/>
</dbReference>